<evidence type="ECO:0000313" key="3">
    <source>
        <dbReference type="Proteomes" id="UP000000304"/>
    </source>
</evidence>
<dbReference type="Proteomes" id="UP000000304">
    <property type="component" value="Chromosome 3L"/>
</dbReference>
<evidence type="ECO:0000313" key="2">
    <source>
        <dbReference type="EMBL" id="EDX09450.1"/>
    </source>
</evidence>
<dbReference type="HOGENOM" id="CLU_2063923_0_0_1"/>
<organism evidence="2 3">
    <name type="scientific">Drosophila simulans</name>
    <name type="common">Fruit fly</name>
    <dbReference type="NCBI Taxonomy" id="7240"/>
    <lineage>
        <taxon>Eukaryota</taxon>
        <taxon>Metazoa</taxon>
        <taxon>Ecdysozoa</taxon>
        <taxon>Arthropoda</taxon>
        <taxon>Hexapoda</taxon>
        <taxon>Insecta</taxon>
        <taxon>Pterygota</taxon>
        <taxon>Neoptera</taxon>
        <taxon>Endopterygota</taxon>
        <taxon>Diptera</taxon>
        <taxon>Brachycera</taxon>
        <taxon>Muscomorpha</taxon>
        <taxon>Ephydroidea</taxon>
        <taxon>Drosophilidae</taxon>
        <taxon>Drosophila</taxon>
        <taxon>Sophophora</taxon>
    </lineage>
</organism>
<gene>
    <name evidence="2" type="primary">Dsim\GD13126</name>
    <name evidence="2" type="ORF">Dsim_GD13126</name>
</gene>
<dbReference type="AlphaFoldDB" id="B4QJE1"/>
<keyword evidence="3" id="KW-1185">Reference proteome</keyword>
<protein>
    <submittedName>
        <fullName evidence="2">GD13126</fullName>
    </submittedName>
</protein>
<sequence length="119" mass="13130">MDLYLDLDLDRVLCGWATLTLQNSTRLHQEKRQLLQQQPQQRRSIKSRSSNIASQKVQLDRISGGSAAGVGVDNNIATADRLAMALSFPARSVPLVAKTGLRMLSASGTSGVENWFRFE</sequence>
<feature type="region of interest" description="Disordered" evidence="1">
    <location>
        <begin position="32"/>
        <end position="57"/>
    </location>
</feature>
<reference evidence="2 3" key="1">
    <citation type="journal article" date="2007" name="Nature">
        <title>Evolution of genes and genomes on the Drosophila phylogeny.</title>
        <authorList>
            <consortium name="Drosophila 12 Genomes Consortium"/>
            <person name="Clark A.G."/>
            <person name="Eisen M.B."/>
            <person name="Smith D.R."/>
            <person name="Bergman C.M."/>
            <person name="Oliver B."/>
            <person name="Markow T.A."/>
            <person name="Kaufman T.C."/>
            <person name="Kellis M."/>
            <person name="Gelbart W."/>
            <person name="Iyer V.N."/>
            <person name="Pollard D.A."/>
            <person name="Sackton T.B."/>
            <person name="Larracuente A.M."/>
            <person name="Singh N.D."/>
            <person name="Abad J.P."/>
            <person name="Abt D.N."/>
            <person name="Adryan B."/>
            <person name="Aguade M."/>
            <person name="Akashi H."/>
            <person name="Anderson W.W."/>
            <person name="Aquadro C.F."/>
            <person name="Ardell D.H."/>
            <person name="Arguello R."/>
            <person name="Artieri C.G."/>
            <person name="Barbash D.A."/>
            <person name="Barker D."/>
            <person name="Barsanti P."/>
            <person name="Batterham P."/>
            <person name="Batzoglou S."/>
            <person name="Begun D."/>
            <person name="Bhutkar A."/>
            <person name="Blanco E."/>
            <person name="Bosak S.A."/>
            <person name="Bradley R.K."/>
            <person name="Brand A.D."/>
            <person name="Brent M.R."/>
            <person name="Brooks A.N."/>
            <person name="Brown R.H."/>
            <person name="Butlin R.K."/>
            <person name="Caggese C."/>
            <person name="Calvi B.R."/>
            <person name="Bernardo de Carvalho A."/>
            <person name="Caspi A."/>
            <person name="Castrezana S."/>
            <person name="Celniker S.E."/>
            <person name="Chang J.L."/>
            <person name="Chapple C."/>
            <person name="Chatterji S."/>
            <person name="Chinwalla A."/>
            <person name="Civetta A."/>
            <person name="Clifton S.W."/>
            <person name="Comeron J.M."/>
            <person name="Costello J.C."/>
            <person name="Coyne J.A."/>
            <person name="Daub J."/>
            <person name="David R.G."/>
            <person name="Delcher A.L."/>
            <person name="Delehaunty K."/>
            <person name="Do C.B."/>
            <person name="Ebling H."/>
            <person name="Edwards K."/>
            <person name="Eickbush T."/>
            <person name="Evans J.D."/>
            <person name="Filipski A."/>
            <person name="Findeiss S."/>
            <person name="Freyhult E."/>
            <person name="Fulton L."/>
            <person name="Fulton R."/>
            <person name="Garcia A.C."/>
            <person name="Gardiner A."/>
            <person name="Garfield D.A."/>
            <person name="Garvin B.E."/>
            <person name="Gibson G."/>
            <person name="Gilbert D."/>
            <person name="Gnerre S."/>
            <person name="Godfrey J."/>
            <person name="Good R."/>
            <person name="Gotea V."/>
            <person name="Gravely B."/>
            <person name="Greenberg A.J."/>
            <person name="Griffiths-Jones S."/>
            <person name="Gross S."/>
            <person name="Guigo R."/>
            <person name="Gustafson E.A."/>
            <person name="Haerty W."/>
            <person name="Hahn M.W."/>
            <person name="Halligan D.L."/>
            <person name="Halpern A.L."/>
            <person name="Halter G.M."/>
            <person name="Han M.V."/>
            <person name="Heger A."/>
            <person name="Hillier L."/>
            <person name="Hinrichs A.S."/>
            <person name="Holmes I."/>
            <person name="Hoskins R.A."/>
            <person name="Hubisz M.J."/>
            <person name="Hultmark D."/>
            <person name="Huntley M.A."/>
            <person name="Jaffe D.B."/>
            <person name="Jagadeeshan S."/>
            <person name="Jeck W.R."/>
            <person name="Johnson J."/>
            <person name="Jones C.D."/>
            <person name="Jordan W.C."/>
            <person name="Karpen G.H."/>
            <person name="Kataoka E."/>
            <person name="Keightley P.D."/>
            <person name="Kheradpour P."/>
            <person name="Kirkness E.F."/>
            <person name="Koerich L.B."/>
            <person name="Kristiansen K."/>
            <person name="Kudrna D."/>
            <person name="Kulathinal R.J."/>
            <person name="Kumar S."/>
            <person name="Kwok R."/>
            <person name="Lander E."/>
            <person name="Langley C.H."/>
            <person name="Lapoint R."/>
            <person name="Lazzaro B.P."/>
            <person name="Lee S.J."/>
            <person name="Levesque L."/>
            <person name="Li R."/>
            <person name="Lin C.F."/>
            <person name="Lin M.F."/>
            <person name="Lindblad-Toh K."/>
            <person name="Llopart A."/>
            <person name="Long M."/>
            <person name="Low L."/>
            <person name="Lozovsky E."/>
            <person name="Lu J."/>
            <person name="Luo M."/>
            <person name="Machado C.A."/>
            <person name="Makalowski W."/>
            <person name="Marzo M."/>
            <person name="Matsuda M."/>
            <person name="Matzkin L."/>
            <person name="McAllister B."/>
            <person name="McBride C.S."/>
            <person name="McKernan B."/>
            <person name="McKernan K."/>
            <person name="Mendez-Lago M."/>
            <person name="Minx P."/>
            <person name="Mollenhauer M.U."/>
            <person name="Montooth K."/>
            <person name="Mount S.M."/>
            <person name="Mu X."/>
            <person name="Myers E."/>
            <person name="Negre B."/>
            <person name="Newfeld S."/>
            <person name="Nielsen R."/>
            <person name="Noor M.A."/>
            <person name="O'Grady P."/>
            <person name="Pachter L."/>
            <person name="Papaceit M."/>
            <person name="Parisi M.J."/>
            <person name="Parisi M."/>
            <person name="Parts L."/>
            <person name="Pedersen J.S."/>
            <person name="Pesole G."/>
            <person name="Phillippy A.M."/>
            <person name="Ponting C.P."/>
            <person name="Pop M."/>
            <person name="Porcelli D."/>
            <person name="Powell J.R."/>
            <person name="Prohaska S."/>
            <person name="Pruitt K."/>
            <person name="Puig M."/>
            <person name="Quesneville H."/>
            <person name="Ram K.R."/>
            <person name="Rand D."/>
            <person name="Rasmussen M.D."/>
            <person name="Reed L.K."/>
            <person name="Reenan R."/>
            <person name="Reily A."/>
            <person name="Remington K.A."/>
            <person name="Rieger T.T."/>
            <person name="Ritchie M.G."/>
            <person name="Robin C."/>
            <person name="Rogers Y.H."/>
            <person name="Rohde C."/>
            <person name="Rozas J."/>
            <person name="Rubenfield M.J."/>
            <person name="Ruiz A."/>
            <person name="Russo S."/>
            <person name="Salzberg S.L."/>
            <person name="Sanchez-Gracia A."/>
            <person name="Saranga D.J."/>
            <person name="Sato H."/>
            <person name="Schaeffer S.W."/>
            <person name="Schatz M.C."/>
            <person name="Schlenke T."/>
            <person name="Schwartz R."/>
            <person name="Segarra C."/>
            <person name="Singh R.S."/>
            <person name="Sirot L."/>
            <person name="Sirota M."/>
            <person name="Sisneros N.B."/>
            <person name="Smith C.D."/>
            <person name="Smith T.F."/>
            <person name="Spieth J."/>
            <person name="Stage D.E."/>
            <person name="Stark A."/>
            <person name="Stephan W."/>
            <person name="Strausberg R.L."/>
            <person name="Strempel S."/>
            <person name="Sturgill D."/>
            <person name="Sutton G."/>
            <person name="Sutton G.G."/>
            <person name="Tao W."/>
            <person name="Teichmann S."/>
            <person name="Tobari Y.N."/>
            <person name="Tomimura Y."/>
            <person name="Tsolas J.M."/>
            <person name="Valente V.L."/>
            <person name="Venter E."/>
            <person name="Venter J.C."/>
            <person name="Vicario S."/>
            <person name="Vieira F.G."/>
            <person name="Vilella A.J."/>
            <person name="Villasante A."/>
            <person name="Walenz B."/>
            <person name="Wang J."/>
            <person name="Wasserman M."/>
            <person name="Watts T."/>
            <person name="Wilson D."/>
            <person name="Wilson R.K."/>
            <person name="Wing R.A."/>
            <person name="Wolfner M.F."/>
            <person name="Wong A."/>
            <person name="Wong G.K."/>
            <person name="Wu C.I."/>
            <person name="Wu G."/>
            <person name="Yamamoto D."/>
            <person name="Yang H.P."/>
            <person name="Yang S.P."/>
            <person name="Yorke J.A."/>
            <person name="Yoshida K."/>
            <person name="Zdobnov E."/>
            <person name="Zhang P."/>
            <person name="Zhang Y."/>
            <person name="Zimin A.V."/>
            <person name="Baldwin J."/>
            <person name="Abdouelleil A."/>
            <person name="Abdulkadir J."/>
            <person name="Abebe A."/>
            <person name="Abera B."/>
            <person name="Abreu J."/>
            <person name="Acer S.C."/>
            <person name="Aftuck L."/>
            <person name="Alexander A."/>
            <person name="An P."/>
            <person name="Anderson E."/>
            <person name="Anderson S."/>
            <person name="Arachi H."/>
            <person name="Azer M."/>
            <person name="Bachantsang P."/>
            <person name="Barry A."/>
            <person name="Bayul T."/>
            <person name="Berlin A."/>
            <person name="Bessette D."/>
            <person name="Bloom T."/>
            <person name="Blye J."/>
            <person name="Boguslavskiy L."/>
            <person name="Bonnet C."/>
            <person name="Boukhgalter B."/>
            <person name="Bourzgui I."/>
            <person name="Brown A."/>
            <person name="Cahill P."/>
            <person name="Channer S."/>
            <person name="Cheshatsang Y."/>
            <person name="Chuda L."/>
            <person name="Citroen M."/>
            <person name="Collymore A."/>
            <person name="Cooke P."/>
            <person name="Costello M."/>
            <person name="D'Aco K."/>
            <person name="Daza R."/>
            <person name="De Haan G."/>
            <person name="DeGray S."/>
            <person name="DeMaso C."/>
            <person name="Dhargay N."/>
            <person name="Dooley K."/>
            <person name="Dooley E."/>
            <person name="Doricent M."/>
            <person name="Dorje P."/>
            <person name="Dorjee K."/>
            <person name="Dupes A."/>
            <person name="Elong R."/>
            <person name="Falk J."/>
            <person name="Farina A."/>
            <person name="Faro S."/>
            <person name="Ferguson D."/>
            <person name="Fisher S."/>
            <person name="Foley C.D."/>
            <person name="Franke A."/>
            <person name="Friedrich D."/>
            <person name="Gadbois L."/>
            <person name="Gearin G."/>
            <person name="Gearin C.R."/>
            <person name="Giannoukos G."/>
            <person name="Goode T."/>
            <person name="Graham J."/>
            <person name="Grandbois E."/>
            <person name="Grewal S."/>
            <person name="Gyaltsen K."/>
            <person name="Hafez N."/>
            <person name="Hagos B."/>
            <person name="Hall J."/>
            <person name="Henson C."/>
            <person name="Hollinger A."/>
            <person name="Honan T."/>
            <person name="Huard M.D."/>
            <person name="Hughes L."/>
            <person name="Hurhula B."/>
            <person name="Husby M.E."/>
            <person name="Kamat A."/>
            <person name="Kanga B."/>
            <person name="Kashin S."/>
            <person name="Khazanovich D."/>
            <person name="Kisner P."/>
            <person name="Lance K."/>
            <person name="Lara M."/>
            <person name="Lee W."/>
            <person name="Lennon N."/>
            <person name="Letendre F."/>
            <person name="LeVine R."/>
            <person name="Lipovsky A."/>
            <person name="Liu X."/>
            <person name="Liu J."/>
            <person name="Liu S."/>
            <person name="Lokyitsang T."/>
            <person name="Lokyitsang Y."/>
            <person name="Lubonja R."/>
            <person name="Lui A."/>
            <person name="MacDonald P."/>
            <person name="Magnisalis V."/>
            <person name="Maru K."/>
            <person name="Matthews C."/>
            <person name="McCusker W."/>
            <person name="McDonough S."/>
            <person name="Mehta T."/>
            <person name="Meldrim J."/>
            <person name="Meneus L."/>
            <person name="Mihai O."/>
            <person name="Mihalev A."/>
            <person name="Mihova T."/>
            <person name="Mittelman R."/>
            <person name="Mlenga V."/>
            <person name="Montmayeur A."/>
            <person name="Mulrain L."/>
            <person name="Navidi A."/>
            <person name="Naylor J."/>
            <person name="Negash T."/>
            <person name="Nguyen T."/>
            <person name="Nguyen N."/>
            <person name="Nicol R."/>
            <person name="Norbu C."/>
            <person name="Norbu N."/>
            <person name="Novod N."/>
            <person name="O'Neill B."/>
            <person name="Osman S."/>
            <person name="Markiewicz E."/>
            <person name="Oyono O.L."/>
            <person name="Patti C."/>
            <person name="Phunkhang P."/>
            <person name="Pierre F."/>
            <person name="Priest M."/>
            <person name="Raghuraman S."/>
            <person name="Rege F."/>
            <person name="Reyes R."/>
            <person name="Rise C."/>
            <person name="Rogov P."/>
            <person name="Ross K."/>
            <person name="Ryan E."/>
            <person name="Settipalli S."/>
            <person name="Shea T."/>
            <person name="Sherpa N."/>
            <person name="Shi L."/>
            <person name="Shih D."/>
            <person name="Sparrow T."/>
            <person name="Spaulding J."/>
            <person name="Stalker J."/>
            <person name="Stange-Thomann N."/>
            <person name="Stavropoulos S."/>
            <person name="Stone C."/>
            <person name="Strader C."/>
            <person name="Tesfaye S."/>
            <person name="Thomson T."/>
            <person name="Thoulutsang Y."/>
            <person name="Thoulutsang D."/>
            <person name="Topham K."/>
            <person name="Topping I."/>
            <person name="Tsamla T."/>
            <person name="Vassiliev H."/>
            <person name="Vo A."/>
            <person name="Wangchuk T."/>
            <person name="Wangdi T."/>
            <person name="Weiand M."/>
            <person name="Wilkinson J."/>
            <person name="Wilson A."/>
            <person name="Yadav S."/>
            <person name="Young G."/>
            <person name="Yu Q."/>
            <person name="Zembek L."/>
            <person name="Zhong D."/>
            <person name="Zimmer A."/>
            <person name="Zwirko Z."/>
            <person name="Jaffe D.B."/>
            <person name="Alvarez P."/>
            <person name="Brockman W."/>
            <person name="Butler J."/>
            <person name="Chin C."/>
            <person name="Gnerre S."/>
            <person name="Grabherr M."/>
            <person name="Kleber M."/>
            <person name="Mauceli E."/>
            <person name="MacCallum I."/>
        </authorList>
    </citation>
    <scope>NUCLEOTIDE SEQUENCE [LARGE SCALE GENOMIC DNA]</scope>
    <source>
        <strain evidence="3">white501</strain>
    </source>
</reference>
<evidence type="ECO:0000256" key="1">
    <source>
        <dbReference type="SAM" id="MobiDB-lite"/>
    </source>
</evidence>
<name>B4QJE1_DROSI</name>
<feature type="compositionally biased region" description="Low complexity" evidence="1">
    <location>
        <begin position="34"/>
        <end position="55"/>
    </location>
</feature>
<dbReference type="EMBL" id="CM000363">
    <property type="protein sequence ID" value="EDX09450.1"/>
    <property type="molecule type" value="Genomic_DNA"/>
</dbReference>
<accession>B4QJE1</accession>
<proteinExistence type="predicted"/>